<dbReference type="Gene3D" id="3.40.50.2000">
    <property type="entry name" value="Glycogen Phosphorylase B"/>
    <property type="match status" value="1"/>
</dbReference>
<dbReference type="Proteomes" id="UP001597201">
    <property type="component" value="Unassembled WGS sequence"/>
</dbReference>
<comment type="caution">
    <text evidence="1">The sequence shown here is derived from an EMBL/GenBank/DDBJ whole genome shotgun (WGS) entry which is preliminary data.</text>
</comment>
<dbReference type="RefSeq" id="WP_377176796.1">
    <property type="nucleotide sequence ID" value="NZ_JBHTMY010000002.1"/>
</dbReference>
<sequence>MKTLHIVSFEVPYPPNYGGVVDIFYKIKALRELGVDIYLHAFESRNLKNKDIEAYCKEVFYYERQNTALKTLSLRPFIVSSRSNKTLVKNLEMINAPILFEGLHTTYPLVKSSFKDRKILIRTHNIEHHYYQGLVKNETNIFTRAFFYVEALKLQYFERILKKANHILTISKADEQYFRQKFGDSVSFLPPFHPNKSVSHPSKKGYFALFHGDFRIAENQRSISYLYEIFKKVDYPLVIAGDLDYSPIDIKTSTNKKISFIQLENEDQLKELLKRAHVNIFPAFQKAGIKLKLINALFLSRFCLCHPNIVEGTGLENLCQIANNKSEFIKQMYRLIDEEYTEEEVQKREETLREYNCQNNAQRLIDLIA</sequence>
<reference evidence="2" key="1">
    <citation type="journal article" date="2019" name="Int. J. Syst. Evol. Microbiol.">
        <title>The Global Catalogue of Microorganisms (GCM) 10K type strain sequencing project: providing services to taxonomists for standard genome sequencing and annotation.</title>
        <authorList>
            <consortium name="The Broad Institute Genomics Platform"/>
            <consortium name="The Broad Institute Genome Sequencing Center for Infectious Disease"/>
            <person name="Wu L."/>
            <person name="Ma J."/>
        </authorList>
    </citation>
    <scope>NUCLEOTIDE SEQUENCE [LARGE SCALE GENOMIC DNA]</scope>
    <source>
        <strain evidence="2">CCUG 61485</strain>
    </source>
</reference>
<dbReference type="SUPFAM" id="SSF53756">
    <property type="entry name" value="UDP-Glycosyltransferase/glycogen phosphorylase"/>
    <property type="match status" value="1"/>
</dbReference>
<evidence type="ECO:0008006" key="3">
    <source>
        <dbReference type="Google" id="ProtNLM"/>
    </source>
</evidence>
<protein>
    <recommendedName>
        <fullName evidence="3">Glycosyltransferase family 4 protein</fullName>
    </recommendedName>
</protein>
<organism evidence="1 2">
    <name type="scientific">Namhaeicola litoreus</name>
    <dbReference type="NCBI Taxonomy" id="1052145"/>
    <lineage>
        <taxon>Bacteria</taxon>
        <taxon>Pseudomonadati</taxon>
        <taxon>Bacteroidota</taxon>
        <taxon>Flavobacteriia</taxon>
        <taxon>Flavobacteriales</taxon>
        <taxon>Flavobacteriaceae</taxon>
        <taxon>Namhaeicola</taxon>
    </lineage>
</organism>
<proteinExistence type="predicted"/>
<accession>A0ABW3Y089</accession>
<dbReference type="EMBL" id="JBHTMY010000002">
    <property type="protein sequence ID" value="MFD1314870.1"/>
    <property type="molecule type" value="Genomic_DNA"/>
</dbReference>
<keyword evidence="2" id="KW-1185">Reference proteome</keyword>
<evidence type="ECO:0000313" key="1">
    <source>
        <dbReference type="EMBL" id="MFD1314870.1"/>
    </source>
</evidence>
<gene>
    <name evidence="1" type="ORF">ACFQ39_04530</name>
</gene>
<evidence type="ECO:0000313" key="2">
    <source>
        <dbReference type="Proteomes" id="UP001597201"/>
    </source>
</evidence>
<name>A0ABW3Y089_9FLAO</name>